<gene>
    <name evidence="4" type="ORF">ACS04_27895</name>
</gene>
<evidence type="ECO:0000256" key="1">
    <source>
        <dbReference type="ARBA" id="ARBA00022801"/>
    </source>
</evidence>
<dbReference type="SUPFAM" id="SSF81606">
    <property type="entry name" value="PP2C-like"/>
    <property type="match status" value="1"/>
</dbReference>
<evidence type="ECO:0000313" key="5">
    <source>
        <dbReference type="Proteomes" id="UP000035932"/>
    </source>
</evidence>
<dbReference type="PANTHER" id="PTHR43156">
    <property type="entry name" value="STAGE II SPORULATION PROTEIN E-RELATED"/>
    <property type="match status" value="1"/>
</dbReference>
<feature type="domain" description="GAF" evidence="2">
    <location>
        <begin position="182"/>
        <end position="334"/>
    </location>
</feature>
<proteinExistence type="predicted"/>
<protein>
    <recommendedName>
        <fullName evidence="6">PPM-type phosphatase domain-containing protein</fullName>
    </recommendedName>
</protein>
<dbReference type="STRING" id="66430.ACS04_27895"/>
<sequence>MGLETIHWYEGAALNRFARLATRLLDTPRGLVWLNPPGESAGAAPECWPGGTSVPPRVIRCCLRVAELGQPLFLSQDGGDPDFAFAGVPLAGGSGELLGVLAVVDDRPRSWTADEVRDLSDLAAACSAQVRARVRAESGRRAQEEAAEAADAAQAAAAGLRSRLDRSQLLLRAAEDFADTSGLDEVRRRVGDLVSGDLKPSYIGLALVQHGGLRRVADPVSGDQPFERVPAAYALSSRWPSARAARENRMIVLGDRSEITAGYGPEAVAGFDSLGLSTAVCLPLRGTRGVVGVLVLGWEGRYVIDTAERAVLTTLAGYAAQAVERALHLDDRVTVARQLQQAMLTDLPSVAGLELAALYRPAARDDLVGGDWYDAYPLPDPGTSAEGEGALAVTVGDITGHDMRAAAVMGQVRSMLRQADHDHPGQGPDRSLSAVERAWLRLGLDASCTMVHAHLTPAAGGSWHLRWSNAGHPPPLLAHPDGTVERLTRHDVLLHPALPCAPRGYDTRPMAPGTTLLLYTDGLVEQRGHDIDEHIDRLGRQLAATPPETPLEAALHSLLETVGTAEPEDDTVLLAVRVPAP</sequence>
<evidence type="ECO:0008006" key="6">
    <source>
        <dbReference type="Google" id="ProtNLM"/>
    </source>
</evidence>
<name>A0A0J6XII6_9ACTN</name>
<keyword evidence="5" id="KW-1185">Reference proteome</keyword>
<comment type="caution">
    <text evidence="4">The sequence shown here is derived from an EMBL/GenBank/DDBJ whole genome shotgun (WGS) entry which is preliminary data.</text>
</comment>
<feature type="domain" description="PPM-type phosphatase" evidence="3">
    <location>
        <begin position="350"/>
        <end position="578"/>
    </location>
</feature>
<accession>A0A0J6XII6</accession>
<dbReference type="EMBL" id="LFML01000126">
    <property type="protein sequence ID" value="KMO94463.1"/>
    <property type="molecule type" value="Genomic_DNA"/>
</dbReference>
<dbReference type="InterPro" id="IPR029016">
    <property type="entry name" value="GAF-like_dom_sf"/>
</dbReference>
<dbReference type="InterPro" id="IPR003018">
    <property type="entry name" value="GAF"/>
</dbReference>
<dbReference type="InterPro" id="IPR052016">
    <property type="entry name" value="Bact_Sigma-Reg"/>
</dbReference>
<evidence type="ECO:0000259" key="2">
    <source>
        <dbReference type="SMART" id="SM00065"/>
    </source>
</evidence>
<dbReference type="Proteomes" id="UP000035932">
    <property type="component" value="Unassembled WGS sequence"/>
</dbReference>
<dbReference type="SMART" id="SM00331">
    <property type="entry name" value="PP2C_SIG"/>
    <property type="match status" value="1"/>
</dbReference>
<evidence type="ECO:0000259" key="3">
    <source>
        <dbReference type="SMART" id="SM00331"/>
    </source>
</evidence>
<dbReference type="GO" id="GO:0016791">
    <property type="term" value="F:phosphatase activity"/>
    <property type="evidence" value="ECO:0007669"/>
    <property type="project" value="TreeGrafter"/>
</dbReference>
<dbReference type="SUPFAM" id="SSF55781">
    <property type="entry name" value="GAF domain-like"/>
    <property type="match status" value="2"/>
</dbReference>
<reference evidence="4 5" key="1">
    <citation type="submission" date="2015-06" db="EMBL/GenBank/DDBJ databases">
        <title>Recapitulation of the evolution of biosynthetic gene clusters reveals hidden chemical diversity on bacterial genomes.</title>
        <authorList>
            <person name="Cruz-Morales P."/>
            <person name="Martinez-Guerrero C."/>
            <person name="Morales-Escalante M.A."/>
            <person name="Yanez-Guerra L.A."/>
            <person name="Kopp J.F."/>
            <person name="Feldmann J."/>
            <person name="Ramos-Aboites H.E."/>
            <person name="Barona-Gomez F."/>
        </authorList>
    </citation>
    <scope>NUCLEOTIDE SEQUENCE [LARGE SCALE GENOMIC DNA]</scope>
    <source>
        <strain evidence="4 5">ATCC 31245</strain>
    </source>
</reference>
<dbReference type="PATRIC" id="fig|66430.4.peg.1211"/>
<dbReference type="Pfam" id="PF07228">
    <property type="entry name" value="SpoIIE"/>
    <property type="match status" value="1"/>
</dbReference>
<feature type="domain" description="GAF" evidence="2">
    <location>
        <begin position="9"/>
        <end position="140"/>
    </location>
</feature>
<dbReference type="Pfam" id="PF13185">
    <property type="entry name" value="GAF_2"/>
    <property type="match status" value="1"/>
</dbReference>
<evidence type="ECO:0000313" key="4">
    <source>
        <dbReference type="EMBL" id="KMO94463.1"/>
    </source>
</evidence>
<dbReference type="SMART" id="SM00065">
    <property type="entry name" value="GAF"/>
    <property type="match status" value="2"/>
</dbReference>
<dbReference type="AlphaFoldDB" id="A0A0J6XII6"/>
<keyword evidence="1" id="KW-0378">Hydrolase</keyword>
<dbReference type="InterPro" id="IPR001932">
    <property type="entry name" value="PPM-type_phosphatase-like_dom"/>
</dbReference>
<organism evidence="4 5">
    <name type="scientific">Streptomyces roseus</name>
    <dbReference type="NCBI Taxonomy" id="66430"/>
    <lineage>
        <taxon>Bacteria</taxon>
        <taxon>Bacillati</taxon>
        <taxon>Actinomycetota</taxon>
        <taxon>Actinomycetes</taxon>
        <taxon>Kitasatosporales</taxon>
        <taxon>Streptomycetaceae</taxon>
        <taxon>Streptomyces</taxon>
    </lineage>
</organism>
<dbReference type="Pfam" id="PF01590">
    <property type="entry name" value="GAF"/>
    <property type="match status" value="1"/>
</dbReference>
<dbReference type="PANTHER" id="PTHR43156:SF2">
    <property type="entry name" value="STAGE II SPORULATION PROTEIN E"/>
    <property type="match status" value="1"/>
</dbReference>
<dbReference type="Gene3D" id="3.30.450.40">
    <property type="match status" value="2"/>
</dbReference>
<dbReference type="InterPro" id="IPR036457">
    <property type="entry name" value="PPM-type-like_dom_sf"/>
</dbReference>
<dbReference type="Gene3D" id="3.60.40.10">
    <property type="entry name" value="PPM-type phosphatase domain"/>
    <property type="match status" value="1"/>
</dbReference>